<reference evidence="1 2" key="1">
    <citation type="submission" date="2014-06" db="EMBL/GenBank/DDBJ databases">
        <title>Whole Genome Sequences of Three Symbiotic Endozoicomonas Bacteria.</title>
        <authorList>
            <person name="Neave M.J."/>
            <person name="Apprill A."/>
            <person name="Voolstra C.R."/>
        </authorList>
    </citation>
    <scope>NUCLEOTIDE SEQUENCE [LARGE SCALE GENOMIC DNA]</scope>
    <source>
        <strain evidence="1 2">DSM 25634</strain>
    </source>
</reference>
<dbReference type="eggNOG" id="COG3672">
    <property type="taxonomic scope" value="Bacteria"/>
</dbReference>
<proteinExistence type="predicted"/>
<dbReference type="Gene3D" id="3.10.620.30">
    <property type="match status" value="1"/>
</dbReference>
<keyword evidence="2" id="KW-1185">Reference proteome</keyword>
<dbReference type="AlphaFoldDB" id="A0A081N676"/>
<dbReference type="SUPFAM" id="SSF54001">
    <property type="entry name" value="Cysteine proteinases"/>
    <property type="match status" value="1"/>
</dbReference>
<dbReference type="RefSeq" id="WP_034841648.1">
    <property type="nucleotide sequence ID" value="NZ_JOKH01000008.1"/>
</dbReference>
<name>A0A081N676_9GAMM</name>
<evidence type="ECO:0000313" key="1">
    <source>
        <dbReference type="EMBL" id="KEQ13949.1"/>
    </source>
</evidence>
<sequence>MFKHFFTPWLLASCLVFAFAGDFYVGKALLENVRKHYGDKAGKRMQAWQNLLDGSRGLSEAAKLEKVNQFFNQLRFISDLRHWGEEDYWATPVEFLASGGGDCEDFSIAKYFTLRELGVADEKLRITYVKALKLNQAHMVLSYYAKPDAEPLILDNLEGDILKAGARKDLQPVYNFNGDGLWLARQRGKGVRIGKADRISLWMDLRKRLRLSVEQGETGNAGAGAKP</sequence>
<dbReference type="Pfam" id="PF06035">
    <property type="entry name" value="Peptidase_C93"/>
    <property type="match status" value="1"/>
</dbReference>
<gene>
    <name evidence="1" type="ORF">GZ78_25185</name>
</gene>
<evidence type="ECO:0008006" key="3">
    <source>
        <dbReference type="Google" id="ProtNLM"/>
    </source>
</evidence>
<dbReference type="STRING" id="1137799.GZ78_25185"/>
<dbReference type="EMBL" id="JOKH01000008">
    <property type="protein sequence ID" value="KEQ13949.1"/>
    <property type="molecule type" value="Genomic_DNA"/>
</dbReference>
<dbReference type="PANTHER" id="PTHR39327">
    <property type="match status" value="1"/>
</dbReference>
<dbReference type="InterPro" id="IPR010319">
    <property type="entry name" value="Transglutaminase-like_Cys_pept"/>
</dbReference>
<organism evidence="1 2">
    <name type="scientific">Endozoicomonas numazuensis</name>
    <dbReference type="NCBI Taxonomy" id="1137799"/>
    <lineage>
        <taxon>Bacteria</taxon>
        <taxon>Pseudomonadati</taxon>
        <taxon>Pseudomonadota</taxon>
        <taxon>Gammaproteobacteria</taxon>
        <taxon>Oceanospirillales</taxon>
        <taxon>Endozoicomonadaceae</taxon>
        <taxon>Endozoicomonas</taxon>
    </lineage>
</organism>
<dbReference type="InterPro" id="IPR038765">
    <property type="entry name" value="Papain-like_cys_pep_sf"/>
</dbReference>
<dbReference type="PANTHER" id="PTHR39327:SF1">
    <property type="entry name" value="BLR5470 PROTEIN"/>
    <property type="match status" value="1"/>
</dbReference>
<comment type="caution">
    <text evidence="1">The sequence shown here is derived from an EMBL/GenBank/DDBJ whole genome shotgun (WGS) entry which is preliminary data.</text>
</comment>
<accession>A0A081N676</accession>
<dbReference type="OrthoDB" id="5401788at2"/>
<dbReference type="Proteomes" id="UP000028073">
    <property type="component" value="Unassembled WGS sequence"/>
</dbReference>
<protein>
    <recommendedName>
        <fullName evidence="3">Sulfate adenylyltransferase</fullName>
    </recommendedName>
</protein>
<evidence type="ECO:0000313" key="2">
    <source>
        <dbReference type="Proteomes" id="UP000028073"/>
    </source>
</evidence>